<gene>
    <name evidence="1" type="ORF">OHB29_32815</name>
</gene>
<keyword evidence="2" id="KW-1185">Reference proteome</keyword>
<sequence>MIMVRARVWRFTIEKGQAGAEAVQAVEIGQGPLPASLAAVVNINAVTCDLRKTVDQRVRDYKISLLRHIIGCQGKAPLGVECSALCSSACHIHRCVSECTGLGLMTAASEALLEVRRQRIEQFRRATGPTL</sequence>
<organism evidence="1 2">
    <name type="scientific">Streptomyces violaceus</name>
    <name type="common">Streptomyces venezuelae</name>
    <dbReference type="NCBI Taxonomy" id="1936"/>
    <lineage>
        <taxon>Bacteria</taxon>
        <taxon>Bacillati</taxon>
        <taxon>Actinomycetota</taxon>
        <taxon>Actinomycetes</taxon>
        <taxon>Kitasatosporales</taxon>
        <taxon>Streptomycetaceae</taxon>
        <taxon>Streptomyces</taxon>
    </lineage>
</organism>
<evidence type="ECO:0000313" key="1">
    <source>
        <dbReference type="EMBL" id="WUG99636.1"/>
    </source>
</evidence>
<dbReference type="RefSeq" id="WP_328348473.1">
    <property type="nucleotide sequence ID" value="NZ_CP107906.1"/>
</dbReference>
<dbReference type="EMBL" id="CP107906">
    <property type="protein sequence ID" value="WUG99636.1"/>
    <property type="molecule type" value="Genomic_DNA"/>
</dbReference>
<name>A0ABZ1P6E9_STRVL</name>
<proteinExistence type="predicted"/>
<protein>
    <submittedName>
        <fullName evidence="1">Uncharacterized protein</fullName>
    </submittedName>
</protein>
<evidence type="ECO:0000313" key="2">
    <source>
        <dbReference type="Proteomes" id="UP001341259"/>
    </source>
</evidence>
<dbReference type="Proteomes" id="UP001341259">
    <property type="component" value="Chromosome"/>
</dbReference>
<reference evidence="1 2" key="1">
    <citation type="submission" date="2022-10" db="EMBL/GenBank/DDBJ databases">
        <title>The complete genomes of actinobacterial strains from the NBC collection.</title>
        <authorList>
            <person name="Joergensen T.S."/>
            <person name="Alvarez Arevalo M."/>
            <person name="Sterndorff E.B."/>
            <person name="Faurdal D."/>
            <person name="Vuksanovic O."/>
            <person name="Mourched A.-S."/>
            <person name="Charusanti P."/>
            <person name="Shaw S."/>
            <person name="Blin K."/>
            <person name="Weber T."/>
        </authorList>
    </citation>
    <scope>NUCLEOTIDE SEQUENCE [LARGE SCALE GENOMIC DNA]</scope>
    <source>
        <strain evidence="1 2">NBC_00456</strain>
    </source>
</reference>
<accession>A0ABZ1P6E9</accession>